<dbReference type="EMBL" id="GGEC01066669">
    <property type="protein sequence ID" value="MBX47153.1"/>
    <property type="molecule type" value="Transcribed_RNA"/>
</dbReference>
<accession>A0A2P2NXH7</accession>
<proteinExistence type="predicted"/>
<name>A0A2P2NXH7_RHIMU</name>
<evidence type="ECO:0000313" key="1">
    <source>
        <dbReference type="EMBL" id="MBX47153.1"/>
    </source>
</evidence>
<reference evidence="1" key="1">
    <citation type="submission" date="2018-02" db="EMBL/GenBank/DDBJ databases">
        <title>Rhizophora mucronata_Transcriptome.</title>
        <authorList>
            <person name="Meera S.P."/>
            <person name="Sreeshan A."/>
            <person name="Augustine A."/>
        </authorList>
    </citation>
    <scope>NUCLEOTIDE SEQUENCE</scope>
    <source>
        <tissue evidence="1">Leaf</tissue>
    </source>
</reference>
<protein>
    <submittedName>
        <fullName evidence="1">Uncharacterized protein</fullName>
    </submittedName>
</protein>
<dbReference type="AlphaFoldDB" id="A0A2P2NXH7"/>
<sequence>MKRLICTKITTKTLGFKQARQSIQ</sequence>
<organism evidence="1">
    <name type="scientific">Rhizophora mucronata</name>
    <name type="common">Asiatic mangrove</name>
    <dbReference type="NCBI Taxonomy" id="61149"/>
    <lineage>
        <taxon>Eukaryota</taxon>
        <taxon>Viridiplantae</taxon>
        <taxon>Streptophyta</taxon>
        <taxon>Embryophyta</taxon>
        <taxon>Tracheophyta</taxon>
        <taxon>Spermatophyta</taxon>
        <taxon>Magnoliopsida</taxon>
        <taxon>eudicotyledons</taxon>
        <taxon>Gunneridae</taxon>
        <taxon>Pentapetalae</taxon>
        <taxon>rosids</taxon>
        <taxon>fabids</taxon>
        <taxon>Malpighiales</taxon>
        <taxon>Rhizophoraceae</taxon>
        <taxon>Rhizophora</taxon>
    </lineage>
</organism>